<dbReference type="Proteomes" id="UP000215914">
    <property type="component" value="Unassembled WGS sequence"/>
</dbReference>
<accession>A0A9K3JNH3</accession>
<sequence>MCFLNACRFQPVKPFSSQIDRILIKDLQEPIPSNQKQNVIHQAFTYVYCLTLLPPYFINNVTNF</sequence>
<dbReference type="EMBL" id="MNCJ02000317">
    <property type="protein sequence ID" value="KAF5818489.1"/>
    <property type="molecule type" value="Genomic_DNA"/>
</dbReference>
<evidence type="ECO:0000313" key="1">
    <source>
        <dbReference type="EMBL" id="KAF5818489.1"/>
    </source>
</evidence>
<comment type="caution">
    <text evidence="1">The sequence shown here is derived from an EMBL/GenBank/DDBJ whole genome shotgun (WGS) entry which is preliminary data.</text>
</comment>
<name>A0A9K3JNH3_HELAN</name>
<reference evidence="1" key="2">
    <citation type="submission" date="2020-06" db="EMBL/GenBank/DDBJ databases">
        <title>Helianthus annuus Genome sequencing and assembly Release 2.</title>
        <authorList>
            <person name="Gouzy J."/>
            <person name="Langlade N."/>
            <person name="Munos S."/>
        </authorList>
    </citation>
    <scope>NUCLEOTIDE SEQUENCE</scope>
    <source>
        <tissue evidence="1">Leaves</tissue>
    </source>
</reference>
<reference evidence="1" key="1">
    <citation type="journal article" date="2017" name="Nature">
        <title>The sunflower genome provides insights into oil metabolism, flowering and Asterid evolution.</title>
        <authorList>
            <person name="Badouin H."/>
            <person name="Gouzy J."/>
            <person name="Grassa C.J."/>
            <person name="Murat F."/>
            <person name="Staton S.E."/>
            <person name="Cottret L."/>
            <person name="Lelandais-Briere C."/>
            <person name="Owens G.L."/>
            <person name="Carrere S."/>
            <person name="Mayjonade B."/>
            <person name="Legrand L."/>
            <person name="Gill N."/>
            <person name="Kane N.C."/>
            <person name="Bowers J.E."/>
            <person name="Hubner S."/>
            <person name="Bellec A."/>
            <person name="Berard A."/>
            <person name="Berges H."/>
            <person name="Blanchet N."/>
            <person name="Boniface M.C."/>
            <person name="Brunel D."/>
            <person name="Catrice O."/>
            <person name="Chaidir N."/>
            <person name="Claudel C."/>
            <person name="Donnadieu C."/>
            <person name="Faraut T."/>
            <person name="Fievet G."/>
            <person name="Helmstetter N."/>
            <person name="King M."/>
            <person name="Knapp S.J."/>
            <person name="Lai Z."/>
            <person name="Le Paslier M.C."/>
            <person name="Lippi Y."/>
            <person name="Lorenzon L."/>
            <person name="Mandel J.R."/>
            <person name="Marage G."/>
            <person name="Marchand G."/>
            <person name="Marquand E."/>
            <person name="Bret-Mestries E."/>
            <person name="Morien E."/>
            <person name="Nambeesan S."/>
            <person name="Nguyen T."/>
            <person name="Pegot-Espagnet P."/>
            <person name="Pouilly N."/>
            <person name="Raftis F."/>
            <person name="Sallet E."/>
            <person name="Schiex T."/>
            <person name="Thomas J."/>
            <person name="Vandecasteele C."/>
            <person name="Vares D."/>
            <person name="Vear F."/>
            <person name="Vautrin S."/>
            <person name="Crespi M."/>
            <person name="Mangin B."/>
            <person name="Burke J.M."/>
            <person name="Salse J."/>
            <person name="Munos S."/>
            <person name="Vincourt P."/>
            <person name="Rieseberg L.H."/>
            <person name="Langlade N.B."/>
        </authorList>
    </citation>
    <scope>NUCLEOTIDE SEQUENCE</scope>
    <source>
        <tissue evidence="1">Leaves</tissue>
    </source>
</reference>
<dbReference type="Gramene" id="mRNA:HanXRQr2_Chr02g0065891">
    <property type="protein sequence ID" value="CDS:HanXRQr2_Chr02g0065891.1"/>
    <property type="gene ID" value="HanXRQr2_Chr02g0065891"/>
</dbReference>
<evidence type="ECO:0000313" key="2">
    <source>
        <dbReference type="Proteomes" id="UP000215914"/>
    </source>
</evidence>
<dbReference type="AlphaFoldDB" id="A0A9K3JNH3"/>
<protein>
    <submittedName>
        <fullName evidence="1">Uncharacterized protein</fullName>
    </submittedName>
</protein>
<keyword evidence="2" id="KW-1185">Reference proteome</keyword>
<gene>
    <name evidence="1" type="ORF">HanXRQr2_Chr02g0065891</name>
</gene>
<organism evidence="1 2">
    <name type="scientific">Helianthus annuus</name>
    <name type="common">Common sunflower</name>
    <dbReference type="NCBI Taxonomy" id="4232"/>
    <lineage>
        <taxon>Eukaryota</taxon>
        <taxon>Viridiplantae</taxon>
        <taxon>Streptophyta</taxon>
        <taxon>Embryophyta</taxon>
        <taxon>Tracheophyta</taxon>
        <taxon>Spermatophyta</taxon>
        <taxon>Magnoliopsida</taxon>
        <taxon>eudicotyledons</taxon>
        <taxon>Gunneridae</taxon>
        <taxon>Pentapetalae</taxon>
        <taxon>asterids</taxon>
        <taxon>campanulids</taxon>
        <taxon>Asterales</taxon>
        <taxon>Asteraceae</taxon>
        <taxon>Asteroideae</taxon>
        <taxon>Heliantheae alliance</taxon>
        <taxon>Heliantheae</taxon>
        <taxon>Helianthus</taxon>
    </lineage>
</organism>
<proteinExistence type="predicted"/>